<reference evidence="2" key="1">
    <citation type="submission" date="2023-04" db="EMBL/GenBank/DDBJ databases">
        <title>Aspergillus oryzae NBRC 4228.</title>
        <authorList>
            <person name="Ichikawa N."/>
            <person name="Sato H."/>
            <person name="Tonouchi N."/>
        </authorList>
    </citation>
    <scope>NUCLEOTIDE SEQUENCE</scope>
    <source>
        <strain evidence="2">NBRC 4228</strain>
    </source>
</reference>
<comment type="caution">
    <text evidence="2">The sequence shown here is derived from an EMBL/GenBank/DDBJ whole genome shotgun (WGS) entry which is preliminary data.</text>
</comment>
<evidence type="ECO:0000256" key="1">
    <source>
        <dbReference type="SAM" id="MobiDB-lite"/>
    </source>
</evidence>
<dbReference type="Proteomes" id="UP001165205">
    <property type="component" value="Unassembled WGS sequence"/>
</dbReference>
<gene>
    <name evidence="2" type="ORF">Aory04_000215900</name>
</gene>
<proteinExistence type="predicted"/>
<feature type="compositionally biased region" description="Basic and acidic residues" evidence="1">
    <location>
        <begin position="55"/>
        <end position="69"/>
    </location>
</feature>
<name>A0AAN4YG72_ASPOZ</name>
<protein>
    <submittedName>
        <fullName evidence="2">Unnamed protein product</fullName>
    </submittedName>
</protein>
<sequence>MRMPWIFQPIDDADTNDKPEAAGPGIRGEPDASSTSPSPPFCTLSPSSGINPSKKCTDDWAREKRNDPS</sequence>
<organism evidence="2 3">
    <name type="scientific">Aspergillus oryzae</name>
    <name type="common">Yellow koji mold</name>
    <dbReference type="NCBI Taxonomy" id="5062"/>
    <lineage>
        <taxon>Eukaryota</taxon>
        <taxon>Fungi</taxon>
        <taxon>Dikarya</taxon>
        <taxon>Ascomycota</taxon>
        <taxon>Pezizomycotina</taxon>
        <taxon>Eurotiomycetes</taxon>
        <taxon>Eurotiomycetidae</taxon>
        <taxon>Eurotiales</taxon>
        <taxon>Aspergillaceae</taxon>
        <taxon>Aspergillus</taxon>
        <taxon>Aspergillus subgen. Circumdati</taxon>
    </lineage>
</organism>
<accession>A0AAN4YG72</accession>
<feature type="region of interest" description="Disordered" evidence="1">
    <location>
        <begin position="1"/>
        <end position="69"/>
    </location>
</feature>
<dbReference type="AlphaFoldDB" id="A0AAN4YG72"/>
<evidence type="ECO:0000313" key="3">
    <source>
        <dbReference type="Proteomes" id="UP001165205"/>
    </source>
</evidence>
<dbReference type="EMBL" id="BSYA01000015">
    <property type="protein sequence ID" value="GMG25032.1"/>
    <property type="molecule type" value="Genomic_DNA"/>
</dbReference>
<evidence type="ECO:0000313" key="2">
    <source>
        <dbReference type="EMBL" id="GMG25032.1"/>
    </source>
</evidence>